<evidence type="ECO:0000313" key="3">
    <source>
        <dbReference type="Proteomes" id="UP000326837"/>
    </source>
</evidence>
<protein>
    <recommendedName>
        <fullName evidence="1">LicD/FKTN/FKRP nucleotidyltransferase domain-containing protein</fullName>
    </recommendedName>
</protein>
<dbReference type="PANTHER" id="PTHR13627:SF31">
    <property type="entry name" value="RIBITOL 5-PHOSPHATE TRANSFERASE FKRP"/>
    <property type="match status" value="1"/>
</dbReference>
<dbReference type="PANTHER" id="PTHR13627">
    <property type="entry name" value="FUKUTIN RELATED PROTEIN"/>
    <property type="match status" value="1"/>
</dbReference>
<dbReference type="Pfam" id="PF04991">
    <property type="entry name" value="LicD"/>
    <property type="match status" value="1"/>
</dbReference>
<gene>
    <name evidence="2" type="ORF">PLANPX_0660</name>
</gene>
<evidence type="ECO:0000259" key="1">
    <source>
        <dbReference type="Pfam" id="PF04991"/>
    </source>
</evidence>
<evidence type="ECO:0000313" key="2">
    <source>
        <dbReference type="EMBL" id="BBO31048.1"/>
    </source>
</evidence>
<dbReference type="InterPro" id="IPR052613">
    <property type="entry name" value="LicD_transferase"/>
</dbReference>
<feature type="domain" description="LicD/FKTN/FKRP nucleotidyltransferase" evidence="1">
    <location>
        <begin position="32"/>
        <end position="64"/>
    </location>
</feature>
<proteinExistence type="predicted"/>
<reference evidence="3" key="1">
    <citation type="submission" date="2019-10" db="EMBL/GenBank/DDBJ databases">
        <title>Lacipirellula parvula gen. nov., sp. nov., representing a lineage of planctomycetes widespread in freshwater anoxic habitats, and description of the family Lacipirellulaceae.</title>
        <authorList>
            <person name="Dedysh S.N."/>
            <person name="Kulichevskaya I.S."/>
            <person name="Beletsky A.V."/>
            <person name="Rakitin A.L."/>
            <person name="Mardanov A.V."/>
            <person name="Ivanova A.A."/>
            <person name="Saltykova V.X."/>
            <person name="Rijpstra W.I.C."/>
            <person name="Sinninghe Damste J.S."/>
            <person name="Ravin N.V."/>
        </authorList>
    </citation>
    <scope>NUCLEOTIDE SEQUENCE [LARGE SCALE GENOMIC DNA]</scope>
    <source>
        <strain evidence="3">PX69</strain>
    </source>
</reference>
<sequence length="211" mass="24255">MTEEQIRMRFARRLSLAQCEEIYDNLARLDATGVKYILYAGSLLGAVLYGEVLPWDDDVDVLLLEDVDRQWLQSRLPELTARQHCAQLVKIFRPAKGASSGVPPGTLSLDVLKSFRDGDQLCHRSMWGGIDRFPIDKVIPLRRLKFGPVDAWGPHCPQEFCQIKYGRACLESALPPFWDHVAKARTRYPQMRVPLAEIERVMRYRAHFEQS</sequence>
<dbReference type="RefSeq" id="WP_152097266.1">
    <property type="nucleotide sequence ID" value="NZ_AP021861.1"/>
</dbReference>
<dbReference type="InterPro" id="IPR007074">
    <property type="entry name" value="LicD/FKTN/FKRP_NTP_transf"/>
</dbReference>
<organism evidence="2 3">
    <name type="scientific">Lacipirellula parvula</name>
    <dbReference type="NCBI Taxonomy" id="2650471"/>
    <lineage>
        <taxon>Bacteria</taxon>
        <taxon>Pseudomonadati</taxon>
        <taxon>Planctomycetota</taxon>
        <taxon>Planctomycetia</taxon>
        <taxon>Pirellulales</taxon>
        <taxon>Lacipirellulaceae</taxon>
        <taxon>Lacipirellula</taxon>
    </lineage>
</organism>
<dbReference type="Proteomes" id="UP000326837">
    <property type="component" value="Chromosome"/>
</dbReference>
<dbReference type="EMBL" id="AP021861">
    <property type="protein sequence ID" value="BBO31048.1"/>
    <property type="molecule type" value="Genomic_DNA"/>
</dbReference>
<dbReference type="AlphaFoldDB" id="A0A5K7X318"/>
<dbReference type="GO" id="GO:0009100">
    <property type="term" value="P:glycoprotein metabolic process"/>
    <property type="evidence" value="ECO:0007669"/>
    <property type="project" value="UniProtKB-ARBA"/>
</dbReference>
<accession>A0A5K7X318</accession>
<keyword evidence="3" id="KW-1185">Reference proteome</keyword>
<dbReference type="KEGG" id="lpav:PLANPX_0660"/>
<name>A0A5K7X318_9BACT</name>